<name>A0A1M7QWC4_9ACTN</name>
<evidence type="ECO:0000313" key="4">
    <source>
        <dbReference type="Proteomes" id="UP000184440"/>
    </source>
</evidence>
<evidence type="ECO:0000313" key="3">
    <source>
        <dbReference type="EMBL" id="SHN35893.1"/>
    </source>
</evidence>
<protein>
    <recommendedName>
        <fullName evidence="5">DUF1828 domain-containing protein</fullName>
    </recommendedName>
</protein>
<feature type="domain" description="DUF1828" evidence="1">
    <location>
        <begin position="34"/>
        <end position="121"/>
    </location>
</feature>
<sequence>MNADATLLVNSYLSWIQRTVTAEALNSTTAELTTPFLDRHNDHLQIYSEKLTSDLYLLTDDGYILAELKSSGVESRGRRREELFARLLAGHGVRLVGDELQVEASAHELGQKAHSLLQAMLGLDDMFVLAQPRSEPVFTDTVAKFLDAHDIRYTAQVKFSGRSGLDHLVDFVIPKSRSAPERVLQVVNHPRRDRVENLIFLATDTRAARGMAINYHVLLNDARQEISPDMISAFHAYDVSAEPWSRREEIAEALAA</sequence>
<feature type="domain" description="DUF1829" evidence="2">
    <location>
        <begin position="161"/>
        <end position="247"/>
    </location>
</feature>
<dbReference type="EMBL" id="FRCS01000005">
    <property type="protein sequence ID" value="SHN35893.1"/>
    <property type="molecule type" value="Genomic_DNA"/>
</dbReference>
<evidence type="ECO:0000259" key="2">
    <source>
        <dbReference type="Pfam" id="PF08862"/>
    </source>
</evidence>
<dbReference type="RefSeq" id="WP_073259005.1">
    <property type="nucleotide sequence ID" value="NZ_FRCS01000005.1"/>
</dbReference>
<dbReference type="AlphaFoldDB" id="A0A1M7QWC4"/>
<keyword evidence="4" id="KW-1185">Reference proteome</keyword>
<reference evidence="3 4" key="1">
    <citation type="submission" date="2016-11" db="EMBL/GenBank/DDBJ databases">
        <authorList>
            <person name="Jaros S."/>
            <person name="Januszkiewicz K."/>
            <person name="Wedrychowicz H."/>
        </authorList>
    </citation>
    <scope>NUCLEOTIDE SEQUENCE [LARGE SCALE GENOMIC DNA]</scope>
    <source>
        <strain evidence="3 4">DSM 46144</strain>
    </source>
</reference>
<organism evidence="3 4">
    <name type="scientific">Cryptosporangium aurantiacum</name>
    <dbReference type="NCBI Taxonomy" id="134849"/>
    <lineage>
        <taxon>Bacteria</taxon>
        <taxon>Bacillati</taxon>
        <taxon>Actinomycetota</taxon>
        <taxon>Actinomycetes</taxon>
        <taxon>Cryptosporangiales</taxon>
        <taxon>Cryptosporangiaceae</taxon>
        <taxon>Cryptosporangium</taxon>
    </lineage>
</organism>
<evidence type="ECO:0000259" key="1">
    <source>
        <dbReference type="Pfam" id="PF08861"/>
    </source>
</evidence>
<accession>A0A1M7QWC4</accession>
<dbReference type="InterPro" id="IPR014961">
    <property type="entry name" value="DUF1829"/>
</dbReference>
<dbReference type="OrthoDB" id="1321863at2"/>
<dbReference type="Pfam" id="PF08862">
    <property type="entry name" value="DUF1829"/>
    <property type="match status" value="1"/>
</dbReference>
<evidence type="ECO:0008006" key="5">
    <source>
        <dbReference type="Google" id="ProtNLM"/>
    </source>
</evidence>
<proteinExistence type="predicted"/>
<dbReference type="Proteomes" id="UP000184440">
    <property type="component" value="Unassembled WGS sequence"/>
</dbReference>
<dbReference type="InterPro" id="IPR014960">
    <property type="entry name" value="DUF1828"/>
</dbReference>
<dbReference type="Pfam" id="PF08861">
    <property type="entry name" value="DUF1828"/>
    <property type="match status" value="1"/>
</dbReference>
<gene>
    <name evidence="3" type="ORF">SAMN05443668_105452</name>
</gene>